<dbReference type="GO" id="GO:0005975">
    <property type="term" value="P:carbohydrate metabolic process"/>
    <property type="evidence" value="ECO:0007669"/>
    <property type="project" value="InterPro"/>
</dbReference>
<reference evidence="3 4" key="1">
    <citation type="journal article" date="2020" name="G3 (Bethesda)">
        <title>Whole Genome Sequencing and Comparative Genomics of Two Nematicidal Bacillus Strains Reveals a Wide Range of Possible Virulence Factors.</title>
        <authorList>
            <person name="Susic N."/>
            <person name="Janezic S."/>
            <person name="Rupnik M."/>
            <person name="Geric Stare B."/>
        </authorList>
    </citation>
    <scope>NUCLEOTIDE SEQUENCE [LARGE SCALE GENOMIC DNA]</scope>
    <source>
        <strain evidence="3 4">I-1582</strain>
    </source>
</reference>
<dbReference type="InterPro" id="IPR012341">
    <property type="entry name" value="6hp_glycosidase-like_sf"/>
</dbReference>
<dbReference type="Proteomes" id="UP000465778">
    <property type="component" value="Unassembled WGS sequence"/>
</dbReference>
<sequence length="705" mass="79310">MNYRVIKENNLFLLTDEQGDITANHSYGLGLYKNDTRFLSKFNVRINTEKPILLHSDGSENYMSAILSTNPHQEKDGELILWRESIEIERKRFIYDDVLYETVTAKNYFPKPVTFDLNIEADVDFNDMFIVRGFQTGDVGKRTGQTADQNSLTFQYDGADDIKRATRIQWDAPLIPKEVKEDGEITFTLTLQHQELQSITFMVIPLENRETRTDLLPVNEALEELKSSYKSWSAGLATVETDFEPLQRLVDRGLSDLRVLLTDMGYGSFPVAGLPWFGVPFGRDSLIAALQMIAFQPEVAKGTLFTMASQQGTKVDPWRDEQPGKIMHEIRYGELANTNQIPFTPYYGTIDATPLFLVLLTEYVKWTGDLETFRQLEENVKRALEWIDQYGDRDGDLFVEYHQESSKGIANQGWKDSGDSIVHRNGDYAETPIALSEVQGYVYQAKQGIASIYDKLGNKEAASKLKAEAEKLQEAFENEFWMADQEFYAIALDGRKKQVGTITSNPGHVLYSEMLAGNRAEKVSSMLTGEKMFSGFGIRTMGEGEAGYNPMSYHDGSIWPHDNSMILLGMSKLGFSADAKKVITGLIQASQYFEYDRLPELFCGYGAEIGKAVKYPVACSPQAWAAGTPLVFVQSLLGLFPDSLKKEIQLSPMLLDEMNTLTVTNIKIGEGTLSVSVSRQGEEIQTAILENTTGFEIVKHMKVTQ</sequence>
<organism evidence="3 4">
    <name type="scientific">Cytobacillus firmus</name>
    <name type="common">Bacillus firmus</name>
    <dbReference type="NCBI Taxonomy" id="1399"/>
    <lineage>
        <taxon>Bacteria</taxon>
        <taxon>Bacillati</taxon>
        <taxon>Bacillota</taxon>
        <taxon>Bacilli</taxon>
        <taxon>Bacillales</taxon>
        <taxon>Bacillaceae</taxon>
        <taxon>Cytobacillus</taxon>
    </lineage>
</organism>
<evidence type="ECO:0000313" key="3">
    <source>
        <dbReference type="EMBL" id="KAF0824639.1"/>
    </source>
</evidence>
<evidence type="ECO:0000259" key="2">
    <source>
        <dbReference type="Pfam" id="PF22422"/>
    </source>
</evidence>
<name>A0A380Y8K3_CYTFI</name>
<evidence type="ECO:0000259" key="1">
    <source>
        <dbReference type="Pfam" id="PF14742"/>
    </source>
</evidence>
<dbReference type="Gene3D" id="1.50.10.10">
    <property type="match status" value="1"/>
</dbReference>
<protein>
    <submittedName>
        <fullName evidence="3">Uncharacterized protein</fullName>
    </submittedName>
</protein>
<dbReference type="AlphaFoldDB" id="A0A380Y8K3"/>
<comment type="caution">
    <text evidence="3">The sequence shown here is derived from an EMBL/GenBank/DDBJ whole genome shotgun (WGS) entry which is preliminary data.</text>
</comment>
<feature type="domain" description="Putative glycogen debranching enzyme N-terminal" evidence="1">
    <location>
        <begin position="6"/>
        <end position="200"/>
    </location>
</feature>
<dbReference type="EMBL" id="VDEM01000012">
    <property type="protein sequence ID" value="KAF0824639.1"/>
    <property type="molecule type" value="Genomic_DNA"/>
</dbReference>
<dbReference type="InterPro" id="IPR032856">
    <property type="entry name" value="GDE_N_bis"/>
</dbReference>
<dbReference type="RefSeq" id="WP_061791636.1">
    <property type="nucleotide sequence ID" value="NZ_JAQZDS010000002.1"/>
</dbReference>
<dbReference type="InterPro" id="IPR054491">
    <property type="entry name" value="MGH1-like_GH"/>
</dbReference>
<dbReference type="InterPro" id="IPR008928">
    <property type="entry name" value="6-hairpin_glycosidase_sf"/>
</dbReference>
<dbReference type="OrthoDB" id="9759959at2"/>
<dbReference type="GeneID" id="67526195"/>
<accession>A0A380Y8K3</accession>
<proteinExistence type="predicted"/>
<gene>
    <name evidence="3" type="ORF">KIS1582_1560</name>
</gene>
<dbReference type="SUPFAM" id="SSF48208">
    <property type="entry name" value="Six-hairpin glycosidases"/>
    <property type="match status" value="1"/>
</dbReference>
<evidence type="ECO:0000313" key="4">
    <source>
        <dbReference type="Proteomes" id="UP000465778"/>
    </source>
</evidence>
<dbReference type="Pfam" id="PF22422">
    <property type="entry name" value="MGH1-like_GH"/>
    <property type="match status" value="1"/>
</dbReference>
<dbReference type="Pfam" id="PF14742">
    <property type="entry name" value="GDE_N_bis"/>
    <property type="match status" value="1"/>
</dbReference>
<feature type="domain" description="Mannosylglycerate hydrolase MGH1-like glycoside hydrolase" evidence="2">
    <location>
        <begin position="436"/>
        <end position="590"/>
    </location>
</feature>